<dbReference type="InterPro" id="IPR013325">
    <property type="entry name" value="RNA_pol_sigma_r2"/>
</dbReference>
<dbReference type="InterPro" id="IPR014284">
    <property type="entry name" value="RNA_pol_sigma-70_dom"/>
</dbReference>
<sequence length="168" mass="18826">MTTLEEHIQAHGAAVLSYATRVTGDRYLAEDVVQETWLRAWRNLERLTEDRGSVRAWLIRVTHNLAVDMHRSRRARPEEVELVDHALETLTPVSTPCEEVETRMVVGAVLENLSARHRRAVVEVYFADRTASSAAVALGVPPGTVKSRVHNALRTLREAFPQPLAETA</sequence>
<dbReference type="PANTHER" id="PTHR43133">
    <property type="entry name" value="RNA POLYMERASE ECF-TYPE SIGMA FACTO"/>
    <property type="match status" value="1"/>
</dbReference>
<keyword evidence="9" id="KW-1185">Reference proteome</keyword>
<dbReference type="InterPro" id="IPR039425">
    <property type="entry name" value="RNA_pol_sigma-70-like"/>
</dbReference>
<comment type="caution">
    <text evidence="8">The sequence shown here is derived from an EMBL/GenBank/DDBJ whole genome shotgun (WGS) entry which is preliminary data.</text>
</comment>
<gene>
    <name evidence="8" type="ORF">GCM10009754_68820</name>
</gene>
<dbReference type="Pfam" id="PF04545">
    <property type="entry name" value="Sigma70_r4"/>
    <property type="match status" value="1"/>
</dbReference>
<dbReference type="SUPFAM" id="SSF88946">
    <property type="entry name" value="Sigma2 domain of RNA polymerase sigma factors"/>
    <property type="match status" value="1"/>
</dbReference>
<dbReference type="EMBL" id="BAAANN010000036">
    <property type="protein sequence ID" value="GAA1982165.1"/>
    <property type="molecule type" value="Genomic_DNA"/>
</dbReference>
<proteinExistence type="inferred from homology"/>
<dbReference type="InterPro" id="IPR007630">
    <property type="entry name" value="RNA_pol_sigma70_r4"/>
</dbReference>
<dbReference type="SUPFAM" id="SSF88659">
    <property type="entry name" value="Sigma3 and sigma4 domains of RNA polymerase sigma factors"/>
    <property type="match status" value="1"/>
</dbReference>
<evidence type="ECO:0000313" key="9">
    <source>
        <dbReference type="Proteomes" id="UP001501116"/>
    </source>
</evidence>
<dbReference type="PANTHER" id="PTHR43133:SF52">
    <property type="entry name" value="ECF RNA POLYMERASE SIGMA FACTOR SIGL"/>
    <property type="match status" value="1"/>
</dbReference>
<dbReference type="Proteomes" id="UP001501116">
    <property type="component" value="Unassembled WGS sequence"/>
</dbReference>
<dbReference type="InterPro" id="IPR036388">
    <property type="entry name" value="WH-like_DNA-bd_sf"/>
</dbReference>
<evidence type="ECO:0000259" key="6">
    <source>
        <dbReference type="Pfam" id="PF04542"/>
    </source>
</evidence>
<keyword evidence="2" id="KW-0805">Transcription regulation</keyword>
<feature type="domain" description="RNA polymerase sigma-70 region 4" evidence="7">
    <location>
        <begin position="109"/>
        <end position="158"/>
    </location>
</feature>
<dbReference type="RefSeq" id="WP_344428739.1">
    <property type="nucleotide sequence ID" value="NZ_BAAANN010000036.1"/>
</dbReference>
<protein>
    <submittedName>
        <fullName evidence="8">Sigma-70 family RNA polymerase sigma factor</fullName>
    </submittedName>
</protein>
<dbReference type="InterPro" id="IPR007627">
    <property type="entry name" value="RNA_pol_sigma70_r2"/>
</dbReference>
<feature type="domain" description="RNA polymerase sigma-70 region 2" evidence="6">
    <location>
        <begin position="8"/>
        <end position="75"/>
    </location>
</feature>
<evidence type="ECO:0000259" key="7">
    <source>
        <dbReference type="Pfam" id="PF04545"/>
    </source>
</evidence>
<keyword evidence="4" id="KW-0238">DNA-binding</keyword>
<dbReference type="Gene3D" id="1.10.10.10">
    <property type="entry name" value="Winged helix-like DNA-binding domain superfamily/Winged helix DNA-binding domain"/>
    <property type="match status" value="1"/>
</dbReference>
<dbReference type="InterPro" id="IPR013324">
    <property type="entry name" value="RNA_pol_sigma_r3/r4-like"/>
</dbReference>
<comment type="similarity">
    <text evidence="1">Belongs to the sigma-70 factor family. ECF subfamily.</text>
</comment>
<dbReference type="Gene3D" id="1.10.1740.10">
    <property type="match status" value="1"/>
</dbReference>
<dbReference type="NCBIfam" id="TIGR02937">
    <property type="entry name" value="sigma70-ECF"/>
    <property type="match status" value="1"/>
</dbReference>
<keyword evidence="3" id="KW-0731">Sigma factor</keyword>
<organism evidence="8 9">
    <name type="scientific">Amycolatopsis minnesotensis</name>
    <dbReference type="NCBI Taxonomy" id="337894"/>
    <lineage>
        <taxon>Bacteria</taxon>
        <taxon>Bacillati</taxon>
        <taxon>Actinomycetota</taxon>
        <taxon>Actinomycetes</taxon>
        <taxon>Pseudonocardiales</taxon>
        <taxon>Pseudonocardiaceae</taxon>
        <taxon>Amycolatopsis</taxon>
    </lineage>
</organism>
<dbReference type="Pfam" id="PF04542">
    <property type="entry name" value="Sigma70_r2"/>
    <property type="match status" value="1"/>
</dbReference>
<evidence type="ECO:0000256" key="3">
    <source>
        <dbReference type="ARBA" id="ARBA00023082"/>
    </source>
</evidence>
<evidence type="ECO:0000313" key="8">
    <source>
        <dbReference type="EMBL" id="GAA1982165.1"/>
    </source>
</evidence>
<reference evidence="8 9" key="1">
    <citation type="journal article" date="2019" name="Int. J. Syst. Evol. Microbiol.">
        <title>The Global Catalogue of Microorganisms (GCM) 10K type strain sequencing project: providing services to taxonomists for standard genome sequencing and annotation.</title>
        <authorList>
            <consortium name="The Broad Institute Genomics Platform"/>
            <consortium name="The Broad Institute Genome Sequencing Center for Infectious Disease"/>
            <person name="Wu L."/>
            <person name="Ma J."/>
        </authorList>
    </citation>
    <scope>NUCLEOTIDE SEQUENCE [LARGE SCALE GENOMIC DNA]</scope>
    <source>
        <strain evidence="8 9">JCM 14545</strain>
    </source>
</reference>
<evidence type="ECO:0000256" key="2">
    <source>
        <dbReference type="ARBA" id="ARBA00023015"/>
    </source>
</evidence>
<evidence type="ECO:0000256" key="5">
    <source>
        <dbReference type="ARBA" id="ARBA00023163"/>
    </source>
</evidence>
<accession>A0ABN2S8Z2</accession>
<name>A0ABN2S8Z2_9PSEU</name>
<evidence type="ECO:0000256" key="1">
    <source>
        <dbReference type="ARBA" id="ARBA00010641"/>
    </source>
</evidence>
<evidence type="ECO:0000256" key="4">
    <source>
        <dbReference type="ARBA" id="ARBA00023125"/>
    </source>
</evidence>
<keyword evidence="5" id="KW-0804">Transcription</keyword>